<organism evidence="4 5">
    <name type="scientific">Pseudopedobacter saltans (strain ATCC 51119 / DSM 12145 / JCM 21818 / CCUG 39354 / LMG 10337 / NBRC 100064 / NCIMB 13643)</name>
    <name type="common">Pedobacter saltans</name>
    <dbReference type="NCBI Taxonomy" id="762903"/>
    <lineage>
        <taxon>Bacteria</taxon>
        <taxon>Pseudomonadati</taxon>
        <taxon>Bacteroidota</taxon>
        <taxon>Sphingobacteriia</taxon>
        <taxon>Sphingobacteriales</taxon>
        <taxon>Sphingobacteriaceae</taxon>
        <taxon>Pseudopedobacter</taxon>
    </lineage>
</organism>
<evidence type="ECO:0000313" key="5">
    <source>
        <dbReference type="Proteomes" id="UP000000310"/>
    </source>
</evidence>
<evidence type="ECO:0000313" key="4">
    <source>
        <dbReference type="EMBL" id="ADY54269.1"/>
    </source>
</evidence>
<evidence type="ECO:0000256" key="1">
    <source>
        <dbReference type="ARBA" id="ARBA00022801"/>
    </source>
</evidence>
<dbReference type="InterPro" id="IPR008979">
    <property type="entry name" value="Galactose-bd-like_sf"/>
</dbReference>
<dbReference type="Gene3D" id="2.60.120.260">
    <property type="entry name" value="Galactose-binding domain-like"/>
    <property type="match status" value="1"/>
</dbReference>
<dbReference type="HOGENOM" id="CLU_003772_1_0_10"/>
<dbReference type="InterPro" id="IPR054593">
    <property type="entry name" value="Beta-mannosidase-like_N2"/>
</dbReference>
<dbReference type="AlphaFoldDB" id="F0S6E3"/>
<proteinExistence type="predicted"/>
<evidence type="ECO:0000256" key="2">
    <source>
        <dbReference type="SAM" id="SignalP"/>
    </source>
</evidence>
<dbReference type="eggNOG" id="COG3250">
    <property type="taxonomic scope" value="Bacteria"/>
</dbReference>
<dbReference type="GO" id="GO:0004553">
    <property type="term" value="F:hydrolase activity, hydrolyzing O-glycosyl compounds"/>
    <property type="evidence" value="ECO:0007669"/>
    <property type="project" value="UniProtKB-ARBA"/>
</dbReference>
<name>F0S6E3_PSESL</name>
<dbReference type="KEGG" id="psn:Pedsa_3740"/>
<keyword evidence="2" id="KW-0732">Signal</keyword>
<dbReference type="InterPro" id="IPR053161">
    <property type="entry name" value="Ulvan_degrading_GH"/>
</dbReference>
<protein>
    <submittedName>
        <fullName evidence="4">Glycoside hydrolase family 2 sugar binding protein</fullName>
    </submittedName>
</protein>
<keyword evidence="1 4" id="KW-0378">Hydrolase</keyword>
<gene>
    <name evidence="4" type="ordered locus">Pedsa_3740</name>
</gene>
<dbReference type="SUPFAM" id="SSF49785">
    <property type="entry name" value="Galactose-binding domain-like"/>
    <property type="match status" value="1"/>
</dbReference>
<dbReference type="PANTHER" id="PTHR36848:SF2">
    <property type="entry name" value="SECRETED PROTEIN"/>
    <property type="match status" value="1"/>
</dbReference>
<evidence type="ECO:0000259" key="3">
    <source>
        <dbReference type="Pfam" id="PF22666"/>
    </source>
</evidence>
<dbReference type="PANTHER" id="PTHR36848">
    <property type="entry name" value="DNA-BINDING PROTEIN (PUTATIVE SECRETED PROTEIN)-RELATED"/>
    <property type="match status" value="1"/>
</dbReference>
<dbReference type="EMBL" id="CP002545">
    <property type="protein sequence ID" value="ADY54269.1"/>
    <property type="molecule type" value="Genomic_DNA"/>
</dbReference>
<reference evidence="5" key="2">
    <citation type="submission" date="2011-02" db="EMBL/GenBank/DDBJ databases">
        <title>The complete genome of Pedobacter saltans DSM 12145.</title>
        <authorList>
            <consortium name="US DOE Joint Genome Institute (JGI-PGF)"/>
            <person name="Lucas S."/>
            <person name="Copeland A."/>
            <person name="Lapidus A."/>
            <person name="Bruce D."/>
            <person name="Goodwin L."/>
            <person name="Pitluck S."/>
            <person name="Kyrpides N."/>
            <person name="Mavromatis K."/>
            <person name="Pagani I."/>
            <person name="Ivanova N."/>
            <person name="Ovchinnikova G."/>
            <person name="Lu M."/>
            <person name="Detter J.C."/>
            <person name="Han C."/>
            <person name="Land M."/>
            <person name="Hauser L."/>
            <person name="Markowitz V."/>
            <person name="Cheng J.-F."/>
            <person name="Hugenholtz P."/>
            <person name="Woyke T."/>
            <person name="Wu D."/>
            <person name="Tindall B."/>
            <person name="Pomrenke H.G."/>
            <person name="Brambilla E."/>
            <person name="Klenk H.-P."/>
            <person name="Eisen J.A."/>
        </authorList>
    </citation>
    <scope>NUCLEOTIDE SEQUENCE [LARGE SCALE GENOMIC DNA]</scope>
    <source>
        <strain evidence="5">ATCC 51119 / DSM 12145 / JCM 21818 / LMG 10337 / NBRC 100064 / NCIMB 13643</strain>
    </source>
</reference>
<dbReference type="Pfam" id="PF17132">
    <property type="entry name" value="Glyco_hydro_106"/>
    <property type="match status" value="2"/>
</dbReference>
<dbReference type="Proteomes" id="UP000000310">
    <property type="component" value="Chromosome"/>
</dbReference>
<sequence>MNYRRNYLLALLIASALTGNAQTNVWPNVTKEMKPWTRWWWMGSAVDEKNIAASLKQYEHVGFGGVEITPIYGAKGFENKYIPFLSPQWLQMLKFSVDEAKAKGMGVDMNLGTGWPFGGPQVTADYAATKMIVQRYALKRKEKLAEKIVVKEAKQADARLQALRAIAPDGKQTDLMHFIAADGTLNWSPETENADIIAFFAGKTRQAVKRAAPGGEGYTLDHLDKKSVDVYLDRFNQAFAGKQPGVRAFFNDSYEVYGANWTPLFFQEFKKLKGYNLEDHLVELTDKSVQNERVARVKSDYREVMSQLLQHNFLDEFTGFAHKYNALSKNQAHGSPGNLIDLYAATDIAECETFGSSFFPIPGLRRDKEDVRNVDPDPMMFKFATSATHTHGKKYTSSETFTWLTEHFKTSLSQAKPEVEQLFLSGVNHVFYHGTTYSPEEAGYPGWLFYASVNFVPSNSFWPHLKGLNEYITRVQSVLQSTKADNEILMYWPIYDVWNNPKGLDMALKVHDVDEWLHPTAFYKQSLMLSNKGYSFDFVTDNILSNAKVVDGNISTNSNATAYKTLLIPESDLMSETTLESIISLAKNGAKIIFQSLPKDVPGLADLETRRAKFKQLITSLDFKSEGGLKRYRIGKGEIILSRDFVPALSSIVVNREELTDKGLKFTRRVENGNVYYYIVNHSKDDFNGFVKLNVQGNQVVLMDPEQGDAGEAEVNGAQVRLQIKSGQAFIVKVAKEKSALNKWRYLGQELAATKIETPWNLSFANGGPELPAARKLTTLKSWTEFGDEKANRFSGSGIYETTFNFSPKSQNEYVLDLGKVAESARVWVNGTEVGIVWGIPFEVRIGKYLKKGKNTLKIEVNNLMANRIKDLDEKGIEWRNYHEINFVNIDYKAFNAKDWKLMPSGLLGPVSIKAYQ</sequence>
<dbReference type="OrthoDB" id="9761519at2"/>
<dbReference type="RefSeq" id="WP_013634749.1">
    <property type="nucleotide sequence ID" value="NC_015177.1"/>
</dbReference>
<feature type="chain" id="PRO_5003258198" evidence="2">
    <location>
        <begin position="22"/>
        <end position="917"/>
    </location>
</feature>
<feature type="signal peptide" evidence="2">
    <location>
        <begin position="1"/>
        <end position="21"/>
    </location>
</feature>
<accession>F0S6E3</accession>
<keyword evidence="5" id="KW-1185">Reference proteome</keyword>
<feature type="domain" description="Beta-mannosidase-like galactose-binding" evidence="3">
    <location>
        <begin position="799"/>
        <end position="888"/>
    </location>
</feature>
<dbReference type="NCBIfam" id="NF045579">
    <property type="entry name" value="rhamnoside_JR"/>
    <property type="match status" value="1"/>
</dbReference>
<dbReference type="STRING" id="762903.Pedsa_3740"/>
<dbReference type="Pfam" id="PF22666">
    <property type="entry name" value="Glyco_hydro_2_N2"/>
    <property type="match status" value="1"/>
</dbReference>
<reference evidence="4 5" key="1">
    <citation type="journal article" date="2011" name="Stand. Genomic Sci.">
        <title>Complete genome sequence of the gliding, heparinolytic Pedobacter saltans type strain (113).</title>
        <authorList>
            <person name="Liolios K."/>
            <person name="Sikorski J."/>
            <person name="Lu M."/>
            <person name="Nolan M."/>
            <person name="Lapidus A."/>
            <person name="Lucas S."/>
            <person name="Hammon N."/>
            <person name="Deshpande S."/>
            <person name="Cheng J.F."/>
            <person name="Tapia R."/>
            <person name="Han C."/>
            <person name="Goodwin L."/>
            <person name="Pitluck S."/>
            <person name="Huntemann M."/>
            <person name="Ivanova N."/>
            <person name="Pagani I."/>
            <person name="Mavromatis K."/>
            <person name="Ovchinikova G."/>
            <person name="Pati A."/>
            <person name="Chen A."/>
            <person name="Palaniappan K."/>
            <person name="Land M."/>
            <person name="Hauser L."/>
            <person name="Brambilla E.M."/>
            <person name="Kotsyurbenko O."/>
            <person name="Rohde M."/>
            <person name="Tindall B.J."/>
            <person name="Abt B."/>
            <person name="Goker M."/>
            <person name="Detter J.C."/>
            <person name="Woyke T."/>
            <person name="Bristow J."/>
            <person name="Eisen J.A."/>
            <person name="Markowitz V."/>
            <person name="Hugenholtz P."/>
            <person name="Klenk H.P."/>
            <person name="Kyrpides N.C."/>
        </authorList>
    </citation>
    <scope>NUCLEOTIDE SEQUENCE [LARGE SCALE GENOMIC DNA]</scope>
    <source>
        <strain evidence="5">ATCC 51119 / DSM 12145 / JCM 21818 / LMG 10337 / NBRC 100064 / NCIMB 13643</strain>
    </source>
</reference>